<proteinExistence type="predicted"/>
<name>A0ACB1KHF9_RANTA</name>
<reference evidence="1" key="1">
    <citation type="submission" date="2025-03" db="EMBL/GenBank/DDBJ databases">
        <authorList>
            <consortium name="ELIXIR-Norway"/>
            <consortium name="Elixir Norway"/>
        </authorList>
    </citation>
    <scope>NUCLEOTIDE SEQUENCE</scope>
</reference>
<feature type="non-terminal residue" evidence="1">
    <location>
        <position position="72"/>
    </location>
</feature>
<accession>A0ACB1KHF9</accession>
<protein>
    <submittedName>
        <fullName evidence="1">Uncharacterized protein</fullName>
    </submittedName>
</protein>
<dbReference type="Proteomes" id="UP001162501">
    <property type="component" value="Unassembled WGS sequence"/>
</dbReference>
<dbReference type="EMBL" id="CATOBB020001003">
    <property type="protein sequence ID" value="CAM9216567.1"/>
    <property type="molecule type" value="Genomic_DNA"/>
</dbReference>
<comment type="caution">
    <text evidence="1">The sequence shown here is derived from an EMBL/GenBank/DDBJ whole genome shotgun (WGS) entry which is preliminary data.</text>
</comment>
<evidence type="ECO:0000313" key="2">
    <source>
        <dbReference type="Proteomes" id="UP001162501"/>
    </source>
</evidence>
<organism evidence="1 2">
    <name type="scientific">Rangifer tarandus platyrhynchus</name>
    <name type="common">Svalbard reindeer</name>
    <dbReference type="NCBI Taxonomy" id="3082113"/>
    <lineage>
        <taxon>Eukaryota</taxon>
        <taxon>Metazoa</taxon>
        <taxon>Chordata</taxon>
        <taxon>Craniata</taxon>
        <taxon>Vertebrata</taxon>
        <taxon>Euteleostomi</taxon>
        <taxon>Mammalia</taxon>
        <taxon>Eutheria</taxon>
        <taxon>Laurasiatheria</taxon>
        <taxon>Artiodactyla</taxon>
        <taxon>Ruminantia</taxon>
        <taxon>Pecora</taxon>
        <taxon>Cervidae</taxon>
        <taxon>Odocoileinae</taxon>
        <taxon>Rangifer</taxon>
    </lineage>
</organism>
<gene>
    <name evidence="1" type="ORF">MRATA1EN22A_LOCUS30000</name>
</gene>
<sequence length="72" mass="7729">MLEVMYSEDDKCHCSRSGIRYSSQKKLIANGAGDACPKQLVKAEHGVSEQESFVKPDQSAPSKNARGALCAA</sequence>
<evidence type="ECO:0000313" key="1">
    <source>
        <dbReference type="EMBL" id="CAM9216567.1"/>
    </source>
</evidence>